<dbReference type="InterPro" id="IPR043504">
    <property type="entry name" value="Peptidase_S1_PA_chymotrypsin"/>
</dbReference>
<dbReference type="Pfam" id="PF00089">
    <property type="entry name" value="Trypsin"/>
    <property type="match status" value="1"/>
</dbReference>
<feature type="disulfide bond" evidence="6">
    <location>
        <begin position="1146"/>
        <end position="1158"/>
    </location>
</feature>
<dbReference type="Gene3D" id="4.10.400.10">
    <property type="entry name" value="Low-density Lipoprotein Receptor"/>
    <property type="match status" value="5"/>
</dbReference>
<dbReference type="SUPFAM" id="SSF57424">
    <property type="entry name" value="LDL receptor-like module"/>
    <property type="match status" value="5"/>
</dbReference>
<dbReference type="InterPro" id="IPR001254">
    <property type="entry name" value="Trypsin_dom"/>
</dbReference>
<evidence type="ECO:0000256" key="2">
    <source>
        <dbReference type="ARBA" id="ARBA00012050"/>
    </source>
</evidence>
<feature type="non-terminal residue" evidence="9">
    <location>
        <position position="1365"/>
    </location>
</feature>
<evidence type="ECO:0000256" key="3">
    <source>
        <dbReference type="ARBA" id="ARBA00017161"/>
    </source>
</evidence>
<evidence type="ECO:0000256" key="7">
    <source>
        <dbReference type="SAM" id="MobiDB-lite"/>
    </source>
</evidence>
<dbReference type="PROSITE" id="PS50240">
    <property type="entry name" value="TRYPSIN_DOM"/>
    <property type="match status" value="1"/>
</dbReference>
<comment type="caution">
    <text evidence="6">Lacks conserved residue(s) required for the propagation of feature annotation.</text>
</comment>
<dbReference type="SMART" id="SM00020">
    <property type="entry name" value="Tryp_SPc"/>
    <property type="match status" value="1"/>
</dbReference>
<feature type="disulfide bond" evidence="6">
    <location>
        <begin position="777"/>
        <end position="792"/>
    </location>
</feature>
<dbReference type="FunFam" id="2.40.10.10:FF:000002">
    <property type="entry name" value="Transmembrane protease serine"/>
    <property type="match status" value="1"/>
</dbReference>
<organism evidence="9">
    <name type="scientific">Graphocephala atropunctata</name>
    <dbReference type="NCBI Taxonomy" id="36148"/>
    <lineage>
        <taxon>Eukaryota</taxon>
        <taxon>Metazoa</taxon>
        <taxon>Ecdysozoa</taxon>
        <taxon>Arthropoda</taxon>
        <taxon>Hexapoda</taxon>
        <taxon>Insecta</taxon>
        <taxon>Pterygota</taxon>
        <taxon>Neoptera</taxon>
        <taxon>Paraneoptera</taxon>
        <taxon>Hemiptera</taxon>
        <taxon>Auchenorrhyncha</taxon>
        <taxon>Membracoidea</taxon>
        <taxon>Cicadellidae</taxon>
        <taxon>Cicadellinae</taxon>
        <taxon>Cicadellini</taxon>
        <taxon>Graphocephala</taxon>
    </lineage>
</organism>
<comment type="similarity">
    <text evidence="5">Belongs to the peptidase S1 family. CLIP subfamily.</text>
</comment>
<dbReference type="CDD" id="cd00190">
    <property type="entry name" value="Tryp_SPc"/>
    <property type="match status" value="1"/>
</dbReference>
<feature type="compositionally biased region" description="Polar residues" evidence="7">
    <location>
        <begin position="413"/>
        <end position="440"/>
    </location>
</feature>
<dbReference type="Pfam" id="PF00057">
    <property type="entry name" value="Ldl_recept_a"/>
    <property type="match status" value="3"/>
</dbReference>
<proteinExistence type="inferred from homology"/>
<feature type="non-terminal residue" evidence="9">
    <location>
        <position position="1"/>
    </location>
</feature>
<evidence type="ECO:0000313" key="9">
    <source>
        <dbReference type="EMBL" id="JAT29612.1"/>
    </source>
</evidence>
<feature type="compositionally biased region" description="Basic and acidic residues" evidence="7">
    <location>
        <begin position="441"/>
        <end position="461"/>
    </location>
</feature>
<dbReference type="PROSITE" id="PS50068">
    <property type="entry name" value="LDLRA_2"/>
    <property type="match status" value="4"/>
</dbReference>
<dbReference type="InterPro" id="IPR015420">
    <property type="entry name" value="Peptidase_S1A_nudel"/>
</dbReference>
<accession>A0A1B6M114</accession>
<feature type="disulfide bond" evidence="6">
    <location>
        <begin position="206"/>
        <end position="221"/>
    </location>
</feature>
<name>A0A1B6M114_9HEMI</name>
<feature type="domain" description="Peptidase S1" evidence="8">
    <location>
        <begin position="1"/>
        <end position="172"/>
    </location>
</feature>
<dbReference type="PANTHER" id="PTHR24252:SF8">
    <property type="entry name" value="ACROSIN"/>
    <property type="match status" value="1"/>
</dbReference>
<dbReference type="SUPFAM" id="SSF50494">
    <property type="entry name" value="Trypsin-like serine proteases"/>
    <property type="match status" value="2"/>
</dbReference>
<feature type="disulfide bond" evidence="6">
    <location>
        <begin position="1153"/>
        <end position="1171"/>
    </location>
</feature>
<keyword evidence="4 6" id="KW-1015">Disulfide bond</keyword>
<dbReference type="InterPro" id="IPR023415">
    <property type="entry name" value="LDLR_class-A_CS"/>
</dbReference>
<dbReference type="SMART" id="SM00192">
    <property type="entry name" value="LDLa"/>
    <property type="match status" value="6"/>
</dbReference>
<dbReference type="PRINTS" id="PR00261">
    <property type="entry name" value="LDLRECEPTOR"/>
</dbReference>
<dbReference type="InterPro" id="IPR036055">
    <property type="entry name" value="LDL_receptor-like_sf"/>
</dbReference>
<evidence type="ECO:0000256" key="6">
    <source>
        <dbReference type="PROSITE-ProRule" id="PRU00124"/>
    </source>
</evidence>
<feature type="region of interest" description="Disordered" evidence="7">
    <location>
        <begin position="472"/>
        <end position="491"/>
    </location>
</feature>
<dbReference type="GO" id="GO:0004252">
    <property type="term" value="F:serine-type endopeptidase activity"/>
    <property type="evidence" value="ECO:0007669"/>
    <property type="project" value="InterPro"/>
</dbReference>
<dbReference type="InterPro" id="IPR002172">
    <property type="entry name" value="LDrepeatLR_classA_rpt"/>
</dbReference>
<evidence type="ECO:0000256" key="4">
    <source>
        <dbReference type="ARBA" id="ARBA00023157"/>
    </source>
</evidence>
<dbReference type="CDD" id="cd00112">
    <property type="entry name" value="LDLa"/>
    <property type="match status" value="5"/>
</dbReference>
<dbReference type="GO" id="GO:0006508">
    <property type="term" value="P:proteolysis"/>
    <property type="evidence" value="ECO:0007669"/>
    <property type="project" value="InterPro"/>
</dbReference>
<dbReference type="PANTHER" id="PTHR24252">
    <property type="entry name" value="ACROSIN-RELATED"/>
    <property type="match status" value="1"/>
</dbReference>
<dbReference type="Pfam" id="PF09342">
    <property type="entry name" value="DUF1986"/>
    <property type="match status" value="1"/>
</dbReference>
<comment type="catalytic activity">
    <reaction evidence="1">
        <text>Preferential cleavage: Arg-|-Xaa, Lys-|-Xaa.</text>
        <dbReference type="EC" id="3.4.21.10"/>
    </reaction>
</comment>
<protein>
    <recommendedName>
        <fullName evidence="3">Acrosin</fullName>
        <ecNumber evidence="2">3.4.21.10</ecNumber>
    </recommendedName>
</protein>
<evidence type="ECO:0000259" key="8">
    <source>
        <dbReference type="PROSITE" id="PS50240"/>
    </source>
</evidence>
<dbReference type="PROSITE" id="PS01209">
    <property type="entry name" value="LDLRA_1"/>
    <property type="match status" value="3"/>
</dbReference>
<evidence type="ECO:0000256" key="1">
    <source>
        <dbReference type="ARBA" id="ARBA00001656"/>
    </source>
</evidence>
<dbReference type="PROSITE" id="PS00135">
    <property type="entry name" value="TRYPSIN_SER"/>
    <property type="match status" value="1"/>
</dbReference>
<gene>
    <name evidence="9" type="ORF">g.1186</name>
</gene>
<evidence type="ECO:0000256" key="5">
    <source>
        <dbReference type="ARBA" id="ARBA00024195"/>
    </source>
</evidence>
<feature type="disulfide bond" evidence="6">
    <location>
        <begin position="1241"/>
        <end position="1256"/>
    </location>
</feature>
<sequence length="1365" mass="153556">LRRFSFSPQEQTRRVTHVVLHSLYNRVDMHNDLALLRLQRHLQYNRWVRPVCLPDKYGPPPGTMCTAVGWGATVEHGPDPDHLQEVHVPILPYCKHQVDQVGDEICAGYTDGGHDTCQGDSGGPLLCKFPGQKERWYVAGVVSHGEGCARPDEPGVYTRVFLFVDWIGSIINEQVYSFSPRQMPQQECPGRQCSSERRCTPPARLCDGRVDCLNAEDEKNCREDYLRLPNLFATLSSNNSDSYEYVDEINDNSSTKEGITETETNVYGETTESSTYKTEFTKSGNLDKDGETFYTDFTSVDIQPNLDFVTQKTEITDATTGYIHHIDYNTHSDDPDSDVKFTTDDGLASTTSTYGQTTQVVTTAAPFHNEMEIIHEYVHEDREDEDVSESPQEVHDANIPPYLVYILFPNGTSTGNNHSSDSSQIEETNIDRSNQTLSVETTEHSHANNSKHEDSEPEQFEGKEDIHIAKQEEVSGEGTEQANNSDKFSHENKIATLETADDNENRIKIITLGGNTTHLYTSTDEKVTTEPSYSTQTNYSVYLVDHNTEERINTKVINEHKSSTVSQSNSTIVNIESEQVSNSTKITTQGGQSVYNNPFKPVFDSKDEKQFYKNFCKHFVDSDEVQDGQTDQNTPSNISSTSVKDKKLFDHLETTTELSTTTSTENSVAINITDNNKESNFTSKTKAPRNLIFICKRYKQPLLMRRRCDGFVDCEDGTDEEKCSCRERLVHLQPNLICDGQTHCFDQSDELHCKRQCKKKEFFCPKSKRCIPQALRCNGRYDCSKGDDEENCYGLMKHGSRQPEFSDEGLVAVRSRGGEGWQPLCVAPRNGQGRAFTACASLGFRGYEYFHSETVEYESLTLRPPVPSSICTGLSVKCLTWREGTPWLGSVLVEGKLVASAALIDHSWLLADGTLCETVKLRTQYTEVSLGRNEVSKFGIRGVHEQTRRVDNFIRVGSSSLCLVHIETPVEYNYRTQPLQILKKDTEGKHGVFAVFLRGGLPFKLNLTDSNKHCDDDSVCFIVPKPPKECHMDDGISENGFIITETLSNTALMATFSSYKIFCDTNEIITLKKLSMFRTLISTTKETGEISSVAAPACEGARCGKCVSWTNVGDRSPDCMDYTDESPQSLGDKELACQRNHSVCSCPVDQLRCADGQCVDKTLYCDGHRDCIDGSDEPEHCENSCLRYLQLSDPRKICDGVRNCFDKSDETWSLCHNTTCGLNAAYRCKGSAKCIPQEMVCDNEEDCPGGDDEQNCVAIQWTFPERIEGVLVQRRYGAWSPKCFNSTTLNFATFCDGEAVHQELISPNSTVVMADMFSPVKLNNRTTIVLRQGRSMLEVDKTKECKYLLMLKRFKYNLYTHIYIL</sequence>
<dbReference type="InterPro" id="IPR009003">
    <property type="entry name" value="Peptidase_S1_PA"/>
</dbReference>
<feature type="region of interest" description="Disordered" evidence="7">
    <location>
        <begin position="413"/>
        <end position="461"/>
    </location>
</feature>
<dbReference type="EC" id="3.4.21.10" evidence="2"/>
<reference evidence="9" key="1">
    <citation type="submission" date="2015-11" db="EMBL/GenBank/DDBJ databases">
        <title>De novo transcriptome assembly of four potential Pierce s Disease insect vectors from Arizona vineyards.</title>
        <authorList>
            <person name="Tassone E.E."/>
        </authorList>
    </citation>
    <scope>NUCLEOTIDE SEQUENCE</scope>
</reference>
<dbReference type="Gene3D" id="2.40.10.10">
    <property type="entry name" value="Trypsin-like serine proteases"/>
    <property type="match status" value="1"/>
</dbReference>
<dbReference type="InterPro" id="IPR033116">
    <property type="entry name" value="TRYPSIN_SER"/>
</dbReference>
<dbReference type="EMBL" id="GEBQ01010365">
    <property type="protein sequence ID" value="JAT29612.1"/>
    <property type="molecule type" value="Transcribed_RNA"/>
</dbReference>